<dbReference type="PANTHER" id="PTHR12911:SF8">
    <property type="entry name" value="KLAROID PROTEIN-RELATED"/>
    <property type="match status" value="1"/>
</dbReference>
<evidence type="ECO:0000256" key="4">
    <source>
        <dbReference type="ARBA" id="ARBA00023136"/>
    </source>
</evidence>
<organism evidence="7 8">
    <name type="scientific">Zophobas morio</name>
    <dbReference type="NCBI Taxonomy" id="2755281"/>
    <lineage>
        <taxon>Eukaryota</taxon>
        <taxon>Metazoa</taxon>
        <taxon>Ecdysozoa</taxon>
        <taxon>Arthropoda</taxon>
        <taxon>Hexapoda</taxon>
        <taxon>Insecta</taxon>
        <taxon>Pterygota</taxon>
        <taxon>Neoptera</taxon>
        <taxon>Endopterygota</taxon>
        <taxon>Coleoptera</taxon>
        <taxon>Polyphaga</taxon>
        <taxon>Cucujiformia</taxon>
        <taxon>Tenebrionidae</taxon>
        <taxon>Zophobas</taxon>
    </lineage>
</organism>
<evidence type="ECO:0000256" key="5">
    <source>
        <dbReference type="SAM" id="Phobius"/>
    </source>
</evidence>
<protein>
    <recommendedName>
        <fullName evidence="6">SUN domain-containing protein</fullName>
    </recommendedName>
</protein>
<proteinExistence type="predicted"/>
<evidence type="ECO:0000313" key="7">
    <source>
        <dbReference type="EMBL" id="KAJ3646615.1"/>
    </source>
</evidence>
<sequence length="272" mass="32076">MKRPSTFWYYFWQCLYLIPITISIYYCQTIFINGRNRRYTEETNLDAAGPKETKWEKLSYEMIYLRKEIIHLKDELEEIRSWKADMDQNFEDKLGVTFDKFYSDQIGIFDYASDYAGGAIISTPNTISYPSKYGLRLFGMFDLSVDSEPHLILHHTTFPSKCYAFYGHQGRIQVALGRPVVITHVSLEHLRLREDLRSAPKDFEILGVEENREESLGNFVYDLDDSIIQTFRVTLKNQTFRKVELRILSNHGNDELTCVYRFRVHSLNLNLK</sequence>
<feature type="transmembrane region" description="Helical" evidence="5">
    <location>
        <begin position="7"/>
        <end position="26"/>
    </location>
</feature>
<accession>A0AA38HYF1</accession>
<evidence type="ECO:0000256" key="1">
    <source>
        <dbReference type="ARBA" id="ARBA00004370"/>
    </source>
</evidence>
<evidence type="ECO:0000259" key="6">
    <source>
        <dbReference type="PROSITE" id="PS51469"/>
    </source>
</evidence>
<evidence type="ECO:0000256" key="3">
    <source>
        <dbReference type="ARBA" id="ARBA00022989"/>
    </source>
</evidence>
<dbReference type="AlphaFoldDB" id="A0AA38HYF1"/>
<reference evidence="7" key="1">
    <citation type="journal article" date="2023" name="G3 (Bethesda)">
        <title>Whole genome assemblies of Zophobas morio and Tenebrio molitor.</title>
        <authorList>
            <person name="Kaur S."/>
            <person name="Stinson S.A."/>
            <person name="diCenzo G.C."/>
        </authorList>
    </citation>
    <scope>NUCLEOTIDE SEQUENCE</scope>
    <source>
        <strain evidence="7">QUZm001</strain>
    </source>
</reference>
<keyword evidence="4 5" id="KW-0472">Membrane</keyword>
<evidence type="ECO:0000256" key="2">
    <source>
        <dbReference type="ARBA" id="ARBA00022692"/>
    </source>
</evidence>
<dbReference type="Gene3D" id="2.60.120.260">
    <property type="entry name" value="Galactose-binding domain-like"/>
    <property type="match status" value="1"/>
</dbReference>
<keyword evidence="2 5" id="KW-0812">Transmembrane</keyword>
<dbReference type="PANTHER" id="PTHR12911">
    <property type="entry name" value="SAD1/UNC-84-LIKE PROTEIN-RELATED"/>
    <property type="match status" value="1"/>
</dbReference>
<dbReference type="InterPro" id="IPR012919">
    <property type="entry name" value="SUN_dom"/>
</dbReference>
<comment type="subcellular location">
    <subcellularLocation>
        <location evidence="1">Membrane</location>
    </subcellularLocation>
</comment>
<name>A0AA38HYF1_9CUCU</name>
<dbReference type="GO" id="GO:0016020">
    <property type="term" value="C:membrane"/>
    <property type="evidence" value="ECO:0007669"/>
    <property type="project" value="UniProtKB-SubCell"/>
</dbReference>
<dbReference type="GO" id="GO:0005635">
    <property type="term" value="C:nuclear envelope"/>
    <property type="evidence" value="ECO:0007669"/>
    <property type="project" value="TreeGrafter"/>
</dbReference>
<dbReference type="EMBL" id="JALNTZ010000007">
    <property type="protein sequence ID" value="KAJ3646615.1"/>
    <property type="molecule type" value="Genomic_DNA"/>
</dbReference>
<dbReference type="PROSITE" id="PS51469">
    <property type="entry name" value="SUN"/>
    <property type="match status" value="1"/>
</dbReference>
<gene>
    <name evidence="7" type="ORF">Zmor_024195</name>
</gene>
<keyword evidence="8" id="KW-1185">Reference proteome</keyword>
<dbReference type="GO" id="GO:0043495">
    <property type="term" value="F:protein-membrane adaptor activity"/>
    <property type="evidence" value="ECO:0007669"/>
    <property type="project" value="TreeGrafter"/>
</dbReference>
<feature type="domain" description="SUN" evidence="6">
    <location>
        <begin position="108"/>
        <end position="269"/>
    </location>
</feature>
<dbReference type="Pfam" id="PF07738">
    <property type="entry name" value="Sad1_UNC"/>
    <property type="match status" value="1"/>
</dbReference>
<dbReference type="InterPro" id="IPR045119">
    <property type="entry name" value="SUN1-5"/>
</dbReference>
<evidence type="ECO:0000313" key="8">
    <source>
        <dbReference type="Proteomes" id="UP001168821"/>
    </source>
</evidence>
<comment type="caution">
    <text evidence="7">The sequence shown here is derived from an EMBL/GenBank/DDBJ whole genome shotgun (WGS) entry which is preliminary data.</text>
</comment>
<keyword evidence="3 5" id="KW-1133">Transmembrane helix</keyword>
<dbReference type="Proteomes" id="UP001168821">
    <property type="component" value="Unassembled WGS sequence"/>
</dbReference>